<dbReference type="EMBL" id="DS027696">
    <property type="protein sequence ID" value="EAW19291.1"/>
    <property type="molecule type" value="Genomic_DNA"/>
</dbReference>
<name>A1DIT4_NEOFI</name>
<dbReference type="OrthoDB" id="4357582at2759"/>
<keyword evidence="2" id="KW-1185">Reference proteome</keyword>
<dbReference type="PANTHER" id="PTHR37535">
    <property type="entry name" value="FLUG DOMAIN PROTEIN"/>
    <property type="match status" value="1"/>
</dbReference>
<evidence type="ECO:0000313" key="1">
    <source>
        <dbReference type="EMBL" id="EAW19291.1"/>
    </source>
</evidence>
<evidence type="ECO:0000313" key="2">
    <source>
        <dbReference type="Proteomes" id="UP000006702"/>
    </source>
</evidence>
<proteinExistence type="predicted"/>
<dbReference type="HOGENOM" id="CLU_1855814_0_0_1"/>
<dbReference type="Proteomes" id="UP000006702">
    <property type="component" value="Unassembled WGS sequence"/>
</dbReference>
<accession>A1DIT4</accession>
<dbReference type="PANTHER" id="PTHR37535:SF3">
    <property type="entry name" value="FLUG DOMAIN-CONTAINING PROTEIN"/>
    <property type="match status" value="1"/>
</dbReference>
<gene>
    <name evidence="1" type="ORF">NFIA_092520</name>
</gene>
<dbReference type="RefSeq" id="XP_001261188.1">
    <property type="nucleotide sequence ID" value="XM_001261187.1"/>
</dbReference>
<dbReference type="STRING" id="331117.A1DIT4"/>
<dbReference type="GeneID" id="4587746"/>
<protein>
    <submittedName>
        <fullName evidence="1">Uncharacterized protein</fullName>
    </submittedName>
</protein>
<organism evidence="1 2">
    <name type="scientific">Neosartorya fischeri (strain ATCC 1020 / DSM 3700 / CBS 544.65 / FGSC A1164 / JCM 1740 / NRRL 181 / WB 181)</name>
    <name type="common">Aspergillus fischerianus</name>
    <dbReference type="NCBI Taxonomy" id="331117"/>
    <lineage>
        <taxon>Eukaryota</taxon>
        <taxon>Fungi</taxon>
        <taxon>Dikarya</taxon>
        <taxon>Ascomycota</taxon>
        <taxon>Pezizomycotina</taxon>
        <taxon>Eurotiomycetes</taxon>
        <taxon>Eurotiomycetidae</taxon>
        <taxon>Eurotiales</taxon>
        <taxon>Aspergillaceae</taxon>
        <taxon>Aspergillus</taxon>
        <taxon>Aspergillus subgen. Fumigati</taxon>
    </lineage>
</organism>
<reference evidence="2" key="1">
    <citation type="journal article" date="2008" name="PLoS Genet.">
        <title>Genomic islands in the pathogenic filamentous fungus Aspergillus fumigatus.</title>
        <authorList>
            <person name="Fedorova N.D."/>
            <person name="Khaldi N."/>
            <person name="Joardar V.S."/>
            <person name="Maiti R."/>
            <person name="Amedeo P."/>
            <person name="Anderson M.J."/>
            <person name="Crabtree J."/>
            <person name="Silva J.C."/>
            <person name="Badger J.H."/>
            <person name="Albarraq A."/>
            <person name="Angiuoli S."/>
            <person name="Bussey H."/>
            <person name="Bowyer P."/>
            <person name="Cotty P.J."/>
            <person name="Dyer P.S."/>
            <person name="Egan A."/>
            <person name="Galens K."/>
            <person name="Fraser-Liggett C.M."/>
            <person name="Haas B.J."/>
            <person name="Inman J.M."/>
            <person name="Kent R."/>
            <person name="Lemieux S."/>
            <person name="Malavazi I."/>
            <person name="Orvis J."/>
            <person name="Roemer T."/>
            <person name="Ronning C.M."/>
            <person name="Sundaram J.P."/>
            <person name="Sutton G."/>
            <person name="Turner G."/>
            <person name="Venter J.C."/>
            <person name="White O.R."/>
            <person name="Whitty B.R."/>
            <person name="Youngman P."/>
            <person name="Wolfe K.H."/>
            <person name="Goldman G.H."/>
            <person name="Wortman J.R."/>
            <person name="Jiang B."/>
            <person name="Denning D.W."/>
            <person name="Nierman W.C."/>
        </authorList>
    </citation>
    <scope>NUCLEOTIDE SEQUENCE [LARGE SCALE GENOMIC DNA]</scope>
    <source>
        <strain evidence="2">ATCC 1020 / DSM 3700 / CBS 544.65 / FGSC A1164 / JCM 1740 / NRRL 181 / WB 181</strain>
    </source>
</reference>
<sequence length="138" mass="15375">MAHHRDPNVPLRLDAATLFEFEHDEEIVSLNARIADLSRRIAGQPSIHKSLAEERSRLYTQKAKKLRAKRSDGGMNAMKNTSLGRDSLNVYHADAAEGSGIAQGDFIRGFQFPYWVQLDNLGPTHQTTVCRVIQTGSS</sequence>
<dbReference type="VEuPathDB" id="FungiDB:NFIA_092520"/>
<dbReference type="KEGG" id="nfi:NFIA_092520"/>
<dbReference type="AlphaFoldDB" id="A1DIT4"/>